<reference evidence="3" key="1">
    <citation type="journal article" date="2019" name="Int. J. Syst. Evol. Microbiol.">
        <title>The Global Catalogue of Microorganisms (GCM) 10K type strain sequencing project: providing services to taxonomists for standard genome sequencing and annotation.</title>
        <authorList>
            <consortium name="The Broad Institute Genomics Platform"/>
            <consortium name="The Broad Institute Genome Sequencing Center for Infectious Disease"/>
            <person name="Wu L."/>
            <person name="Ma J."/>
        </authorList>
    </citation>
    <scope>NUCLEOTIDE SEQUENCE [LARGE SCALE GENOMIC DNA]</scope>
    <source>
        <strain evidence="3">JCM 32226</strain>
    </source>
</reference>
<dbReference type="CDD" id="cd17511">
    <property type="entry name" value="YbjN_AmyR-like"/>
    <property type="match status" value="1"/>
</dbReference>
<evidence type="ECO:0000256" key="1">
    <source>
        <dbReference type="SAM" id="SignalP"/>
    </source>
</evidence>
<dbReference type="Pfam" id="PF10722">
    <property type="entry name" value="YbjN"/>
    <property type="match status" value="1"/>
</dbReference>
<organism evidence="2 3">
    <name type="scientific">Pseudaeromonas paramecii</name>
    <dbReference type="NCBI Taxonomy" id="2138166"/>
    <lineage>
        <taxon>Bacteria</taxon>
        <taxon>Pseudomonadati</taxon>
        <taxon>Pseudomonadota</taxon>
        <taxon>Gammaproteobacteria</taxon>
        <taxon>Aeromonadales</taxon>
        <taxon>Aeromonadaceae</taxon>
        <taxon>Pseudaeromonas</taxon>
    </lineage>
</organism>
<dbReference type="EMBL" id="BAABFC010000010">
    <property type="protein sequence ID" value="GAA4497882.1"/>
    <property type="molecule type" value="Genomic_DNA"/>
</dbReference>
<name>A0ABP8Q599_9GAMM</name>
<sequence length="170" mass="18651">MKKTILTLCLALSLAAPALSVQAASQAEIDQAIKVLQQSSSQGLVDRYSLADLERIIKAEGYSSVTTKGDNKVVFKSDGHIFSLFLYKDGDLQIYFGAQGVKVTTDDINKWNKEHRLSRAYLDDDGDLALEADMFANGGLNEKMVKALVSIFVNTSVPAFIEFAKEHDKS</sequence>
<feature type="chain" id="PRO_5045475856" description="YbjN domain-containing protein" evidence="1">
    <location>
        <begin position="24"/>
        <end position="170"/>
    </location>
</feature>
<dbReference type="InterPro" id="IPR019660">
    <property type="entry name" value="Put_sensory_transdc_reg_YbjN"/>
</dbReference>
<evidence type="ECO:0008006" key="4">
    <source>
        <dbReference type="Google" id="ProtNLM"/>
    </source>
</evidence>
<keyword evidence="1" id="KW-0732">Signal</keyword>
<accession>A0ABP8Q599</accession>
<protein>
    <recommendedName>
        <fullName evidence="4">YbjN domain-containing protein</fullName>
    </recommendedName>
</protein>
<feature type="signal peptide" evidence="1">
    <location>
        <begin position="1"/>
        <end position="23"/>
    </location>
</feature>
<keyword evidence="3" id="KW-1185">Reference proteome</keyword>
<comment type="caution">
    <text evidence="2">The sequence shown here is derived from an EMBL/GenBank/DDBJ whole genome shotgun (WGS) entry which is preliminary data.</text>
</comment>
<evidence type="ECO:0000313" key="3">
    <source>
        <dbReference type="Proteomes" id="UP001501321"/>
    </source>
</evidence>
<gene>
    <name evidence="2" type="ORF">GCM10023095_15200</name>
</gene>
<dbReference type="RefSeq" id="WP_345011665.1">
    <property type="nucleotide sequence ID" value="NZ_BAABFC010000010.1"/>
</dbReference>
<dbReference type="Proteomes" id="UP001501321">
    <property type="component" value="Unassembled WGS sequence"/>
</dbReference>
<proteinExistence type="predicted"/>
<evidence type="ECO:0000313" key="2">
    <source>
        <dbReference type="EMBL" id="GAA4497882.1"/>
    </source>
</evidence>